<accession>J3LFB1</accession>
<dbReference type="Gramene" id="OB02G33280.1">
    <property type="protein sequence ID" value="OB02G33280.1"/>
    <property type="gene ID" value="OB02G33280"/>
</dbReference>
<dbReference type="HOGENOM" id="CLU_1828285_0_0_1"/>
<evidence type="ECO:0000313" key="3">
    <source>
        <dbReference type="Proteomes" id="UP000006038"/>
    </source>
</evidence>
<proteinExistence type="predicted"/>
<protein>
    <submittedName>
        <fullName evidence="2">Uncharacterized protein</fullName>
    </submittedName>
</protein>
<organism evidence="2">
    <name type="scientific">Oryza brachyantha</name>
    <name type="common">malo sina</name>
    <dbReference type="NCBI Taxonomy" id="4533"/>
    <lineage>
        <taxon>Eukaryota</taxon>
        <taxon>Viridiplantae</taxon>
        <taxon>Streptophyta</taxon>
        <taxon>Embryophyta</taxon>
        <taxon>Tracheophyta</taxon>
        <taxon>Spermatophyta</taxon>
        <taxon>Magnoliopsida</taxon>
        <taxon>Liliopsida</taxon>
        <taxon>Poales</taxon>
        <taxon>Poaceae</taxon>
        <taxon>BOP clade</taxon>
        <taxon>Oryzoideae</taxon>
        <taxon>Oryzeae</taxon>
        <taxon>Oryzinae</taxon>
        <taxon>Oryza</taxon>
    </lineage>
</organism>
<name>J3LFB1_ORYBR</name>
<reference evidence="2" key="1">
    <citation type="submission" date="2013-04" db="UniProtKB">
        <authorList>
            <consortium name="EnsemblPlants"/>
        </authorList>
    </citation>
    <scope>IDENTIFICATION</scope>
</reference>
<keyword evidence="3" id="KW-1185">Reference proteome</keyword>
<evidence type="ECO:0000313" key="2">
    <source>
        <dbReference type="EnsemblPlants" id="OB02G33280.1"/>
    </source>
</evidence>
<feature type="region of interest" description="Disordered" evidence="1">
    <location>
        <begin position="55"/>
        <end position="77"/>
    </location>
</feature>
<dbReference type="EnsemblPlants" id="OB02G33280.1">
    <property type="protein sequence ID" value="OB02G33280.1"/>
    <property type="gene ID" value="OB02G33280"/>
</dbReference>
<dbReference type="AlphaFoldDB" id="J3LFB1"/>
<dbReference type="Proteomes" id="UP000006038">
    <property type="component" value="Unassembled WGS sequence"/>
</dbReference>
<sequence length="141" mass="15964">MISPMITPVFSLSPPSFSLSPLSTSLRCHKQTIVLLSISGSGVLPLETSRVLWEERNPGTGASEKKYRERNQLEEKERRKRGAFCFEGNVVWLEVHAETFDQVNLICRSILISDQASFPSSKAPIFVRRRSLRGSWIASIW</sequence>
<evidence type="ECO:0000256" key="1">
    <source>
        <dbReference type="SAM" id="MobiDB-lite"/>
    </source>
</evidence>